<accession>A0A518C182</accession>
<dbReference type="FunFam" id="3.30.420.40:FF:000071">
    <property type="entry name" value="Molecular chaperone DnaK"/>
    <property type="match status" value="1"/>
</dbReference>
<dbReference type="Gene3D" id="3.90.640.10">
    <property type="entry name" value="Actin, Chain A, domain 4"/>
    <property type="match status" value="1"/>
</dbReference>
<evidence type="ECO:0000256" key="6">
    <source>
        <dbReference type="SAM" id="MobiDB-lite"/>
    </source>
</evidence>
<dbReference type="Proteomes" id="UP000320386">
    <property type="component" value="Chromosome"/>
</dbReference>
<dbReference type="EMBL" id="CP036280">
    <property type="protein sequence ID" value="QDU72979.1"/>
    <property type="molecule type" value="Genomic_DNA"/>
</dbReference>
<dbReference type="PRINTS" id="PR00301">
    <property type="entry name" value="HEATSHOCK70"/>
</dbReference>
<dbReference type="AlphaFoldDB" id="A0A518C182"/>
<keyword evidence="8" id="KW-1185">Reference proteome</keyword>
<dbReference type="InterPro" id="IPR029047">
    <property type="entry name" value="HSP70_peptide-bd_sf"/>
</dbReference>
<dbReference type="Gene3D" id="3.30.420.40">
    <property type="match status" value="2"/>
</dbReference>
<dbReference type="OrthoDB" id="9766019at2"/>
<dbReference type="SUPFAM" id="SSF100920">
    <property type="entry name" value="Heat shock protein 70kD (HSP70), peptide-binding domain"/>
    <property type="match status" value="1"/>
</dbReference>
<dbReference type="Gene3D" id="2.60.34.10">
    <property type="entry name" value="Substrate Binding Domain Of DNAk, Chain A, domain 1"/>
    <property type="match status" value="1"/>
</dbReference>
<evidence type="ECO:0000256" key="1">
    <source>
        <dbReference type="ARBA" id="ARBA00007381"/>
    </source>
</evidence>
<comment type="similarity">
    <text evidence="1 5">Belongs to the heat shock protein 70 family.</text>
</comment>
<protein>
    <submittedName>
        <fullName evidence="7">Chaperone protein DnaK</fullName>
    </submittedName>
</protein>
<dbReference type="InterPro" id="IPR029048">
    <property type="entry name" value="HSP70_C_sf"/>
</dbReference>
<feature type="region of interest" description="Disordered" evidence="6">
    <location>
        <begin position="211"/>
        <end position="232"/>
    </location>
</feature>
<dbReference type="InterPro" id="IPR013126">
    <property type="entry name" value="Hsp_70_fam"/>
</dbReference>
<evidence type="ECO:0000256" key="5">
    <source>
        <dbReference type="RuleBase" id="RU003322"/>
    </source>
</evidence>
<dbReference type="RefSeq" id="WP_145447121.1">
    <property type="nucleotide sequence ID" value="NZ_CP036280.1"/>
</dbReference>
<name>A0A518C182_9BACT</name>
<dbReference type="PROSITE" id="PS01036">
    <property type="entry name" value="HSP70_3"/>
    <property type="match status" value="1"/>
</dbReference>
<dbReference type="SUPFAM" id="SSF100934">
    <property type="entry name" value="Heat shock protein 70kD (HSP70), C-terminal subdomain"/>
    <property type="match status" value="1"/>
</dbReference>
<dbReference type="KEGG" id="mcad:Pan265_28570"/>
<reference evidence="7 8" key="1">
    <citation type="submission" date="2019-02" db="EMBL/GenBank/DDBJ databases">
        <title>Deep-cultivation of Planctomycetes and their phenomic and genomic characterization uncovers novel biology.</title>
        <authorList>
            <person name="Wiegand S."/>
            <person name="Jogler M."/>
            <person name="Boedeker C."/>
            <person name="Pinto D."/>
            <person name="Vollmers J."/>
            <person name="Rivas-Marin E."/>
            <person name="Kohn T."/>
            <person name="Peeters S.H."/>
            <person name="Heuer A."/>
            <person name="Rast P."/>
            <person name="Oberbeckmann S."/>
            <person name="Bunk B."/>
            <person name="Jeske O."/>
            <person name="Meyerdierks A."/>
            <person name="Storesund J.E."/>
            <person name="Kallscheuer N."/>
            <person name="Luecker S."/>
            <person name="Lage O.M."/>
            <person name="Pohl T."/>
            <person name="Merkel B.J."/>
            <person name="Hornburger P."/>
            <person name="Mueller R.-W."/>
            <person name="Bruemmer F."/>
            <person name="Labrenz M."/>
            <person name="Spormann A.M."/>
            <person name="Op den Camp H."/>
            <person name="Overmann J."/>
            <person name="Amann R."/>
            <person name="Jetten M.S.M."/>
            <person name="Mascher T."/>
            <person name="Medema M.H."/>
            <person name="Devos D.P."/>
            <person name="Kaster A.-K."/>
            <person name="Ovreas L."/>
            <person name="Rohde M."/>
            <person name="Galperin M.Y."/>
            <person name="Jogler C."/>
        </authorList>
    </citation>
    <scope>NUCLEOTIDE SEQUENCE [LARGE SCALE GENOMIC DNA]</scope>
    <source>
        <strain evidence="7 8">Pan265</strain>
    </source>
</reference>
<keyword evidence="4" id="KW-0143">Chaperone</keyword>
<dbReference type="PANTHER" id="PTHR19375">
    <property type="entry name" value="HEAT SHOCK PROTEIN 70KDA"/>
    <property type="match status" value="1"/>
</dbReference>
<evidence type="ECO:0000256" key="2">
    <source>
        <dbReference type="ARBA" id="ARBA00022741"/>
    </source>
</evidence>
<keyword evidence="3 5" id="KW-0067">ATP-binding</keyword>
<evidence type="ECO:0000256" key="3">
    <source>
        <dbReference type="ARBA" id="ARBA00022840"/>
    </source>
</evidence>
<dbReference type="PROSITE" id="PS00297">
    <property type="entry name" value="HSP70_1"/>
    <property type="match status" value="1"/>
</dbReference>
<dbReference type="GO" id="GO:0005524">
    <property type="term" value="F:ATP binding"/>
    <property type="evidence" value="ECO:0007669"/>
    <property type="project" value="UniProtKB-KW"/>
</dbReference>
<feature type="compositionally biased region" description="Basic and acidic residues" evidence="6">
    <location>
        <begin position="222"/>
        <end position="232"/>
    </location>
</feature>
<dbReference type="Pfam" id="PF00012">
    <property type="entry name" value="HSP70"/>
    <property type="match status" value="1"/>
</dbReference>
<gene>
    <name evidence="7" type="primary">dnaK_2</name>
    <name evidence="7" type="ORF">Pan265_28570</name>
</gene>
<dbReference type="GO" id="GO:0140662">
    <property type="term" value="F:ATP-dependent protein folding chaperone"/>
    <property type="evidence" value="ECO:0007669"/>
    <property type="project" value="InterPro"/>
</dbReference>
<sequence>MPEPTQDTPQQDPIVGIDLGTSHSLVAWCDAAGPRVLHQPDHSGILPSVVRYSENGTVEAVGDHARAHAVEFPERTVASVKRLMGRGINDLTDDIETLPYTVEPDDRDTVRIALGSKRLSPQEVSATILRQLKTTAEAALGQTVRRAVITVPAYFDDAQRQATRDAGRIAGLDVLRILNEPTAAALAYNIGLGTPANNLVKQTKPETVTLSTKLNPEACADDSQRSTEKPAAHDETVVVYDLGGGTFDVSILRIRQTPAGLVDQVLATAGDTHLGGDDIDQTLIELFRQEIAEQFNVSGFPATTRQAFKRLAEQTKIQLSQAEHASVEIDLGDNRVYQRTIQRDEFDTLITPLVQQTLDACANAQRAAKRDTDQIDRVILVGGSTRIPLVRSKVAEHFGREPYTALDPDTVVALGASIQAAILAGLRKDALLLDVVPLSLGIETMGGAVAKLIVANTTIPARATEFFSTYADNQTGVDINVYQGERELVQDCRLLGRFQLKGIPPMPAGLPKVEVTFLVDANGILSVEAVEKRSERRAAIQIIPNHGLTREEVSQMEADALGHAAADMTAHRLIDLRNQARLDLRAIDKQLAKAADDLADDQRTRLETNIAAVREFLEAEQPDPDDFYTALDAMDKASIPLAEKAIARTLREDAARA</sequence>
<dbReference type="Gene3D" id="1.20.1270.10">
    <property type="match status" value="1"/>
</dbReference>
<dbReference type="PROSITE" id="PS00329">
    <property type="entry name" value="HSP70_2"/>
    <property type="match status" value="1"/>
</dbReference>
<evidence type="ECO:0000313" key="8">
    <source>
        <dbReference type="Proteomes" id="UP000320386"/>
    </source>
</evidence>
<keyword evidence="2 5" id="KW-0547">Nucleotide-binding</keyword>
<evidence type="ECO:0000256" key="4">
    <source>
        <dbReference type="ARBA" id="ARBA00023186"/>
    </source>
</evidence>
<dbReference type="InterPro" id="IPR043129">
    <property type="entry name" value="ATPase_NBD"/>
</dbReference>
<organism evidence="7 8">
    <name type="scientific">Mucisphaera calidilacus</name>
    <dbReference type="NCBI Taxonomy" id="2527982"/>
    <lineage>
        <taxon>Bacteria</taxon>
        <taxon>Pseudomonadati</taxon>
        <taxon>Planctomycetota</taxon>
        <taxon>Phycisphaerae</taxon>
        <taxon>Phycisphaerales</taxon>
        <taxon>Phycisphaeraceae</taxon>
        <taxon>Mucisphaera</taxon>
    </lineage>
</organism>
<dbReference type="InterPro" id="IPR018181">
    <property type="entry name" value="Heat_shock_70_CS"/>
</dbReference>
<evidence type="ECO:0000313" key="7">
    <source>
        <dbReference type="EMBL" id="QDU72979.1"/>
    </source>
</evidence>
<proteinExistence type="inferred from homology"/>
<dbReference type="SUPFAM" id="SSF53067">
    <property type="entry name" value="Actin-like ATPase domain"/>
    <property type="match status" value="2"/>
</dbReference>